<sequence>MSALDDETCFDSGRSKIPSRTRVLSTEQSVAKYQNGDVFLFQKSGHRTMPYVLNGSEAKMDSSSDLISNVSLSSNRTFW</sequence>
<reference evidence="1" key="1">
    <citation type="journal article" date="2021" name="Open Biol.">
        <title>Shared evolutionary footprints suggest mitochondrial oxidative damage underlies multiple complex I losses in fungi.</title>
        <authorList>
            <person name="Schikora-Tamarit M.A."/>
            <person name="Marcet-Houben M."/>
            <person name="Nosek J."/>
            <person name="Gabaldon T."/>
        </authorList>
    </citation>
    <scope>NUCLEOTIDE SEQUENCE</scope>
    <source>
        <strain evidence="1">CBS6075</strain>
    </source>
</reference>
<dbReference type="Proteomes" id="UP000769157">
    <property type="component" value="Unassembled WGS sequence"/>
</dbReference>
<dbReference type="AlphaFoldDB" id="A0A9P8PFU8"/>
<comment type="caution">
    <text evidence="1">The sequence shown here is derived from an EMBL/GenBank/DDBJ whole genome shotgun (WGS) entry which is preliminary data.</text>
</comment>
<dbReference type="EMBL" id="JAEUBE010000087">
    <property type="protein sequence ID" value="KAH3670497.1"/>
    <property type="molecule type" value="Genomic_DNA"/>
</dbReference>
<evidence type="ECO:0000313" key="2">
    <source>
        <dbReference type="Proteomes" id="UP000769157"/>
    </source>
</evidence>
<evidence type="ECO:0000313" key="1">
    <source>
        <dbReference type="EMBL" id="KAH3670497.1"/>
    </source>
</evidence>
<reference evidence="1" key="2">
    <citation type="submission" date="2021-01" db="EMBL/GenBank/DDBJ databases">
        <authorList>
            <person name="Schikora-Tamarit M.A."/>
        </authorList>
    </citation>
    <scope>NUCLEOTIDE SEQUENCE</scope>
    <source>
        <strain evidence="1">CBS6075</strain>
    </source>
</reference>
<proteinExistence type="predicted"/>
<name>A0A9P8PFU8_9ASCO</name>
<keyword evidence="2" id="KW-1185">Reference proteome</keyword>
<dbReference type="RefSeq" id="XP_046063922.1">
    <property type="nucleotide sequence ID" value="XM_046201728.1"/>
</dbReference>
<accession>A0A9P8PFU8</accession>
<organism evidence="1 2">
    <name type="scientific">Ogataea philodendri</name>
    <dbReference type="NCBI Taxonomy" id="1378263"/>
    <lineage>
        <taxon>Eukaryota</taxon>
        <taxon>Fungi</taxon>
        <taxon>Dikarya</taxon>
        <taxon>Ascomycota</taxon>
        <taxon>Saccharomycotina</taxon>
        <taxon>Pichiomycetes</taxon>
        <taxon>Pichiales</taxon>
        <taxon>Pichiaceae</taxon>
        <taxon>Ogataea</taxon>
    </lineage>
</organism>
<dbReference type="GeneID" id="70232980"/>
<gene>
    <name evidence="1" type="ORF">OGAPHI_001012</name>
</gene>
<protein>
    <submittedName>
        <fullName evidence="1">Uncharacterized protein</fullName>
    </submittedName>
</protein>